<evidence type="ECO:0000313" key="10">
    <source>
        <dbReference type="Proteomes" id="UP000504635"/>
    </source>
</evidence>
<feature type="domain" description="Lysosome-associated membrane glycoprotein 2-like luminal" evidence="9">
    <location>
        <begin position="66"/>
        <end position="185"/>
    </location>
</feature>
<dbReference type="GO" id="GO:0031902">
    <property type="term" value="C:late endosome membrane"/>
    <property type="evidence" value="ECO:0007669"/>
    <property type="project" value="TreeGrafter"/>
</dbReference>
<keyword evidence="4" id="KW-0967">Endosome</keyword>
<organism evidence="10 11">
    <name type="scientific">Sitophilus oryzae</name>
    <name type="common">Rice weevil</name>
    <name type="synonym">Curculio oryzae</name>
    <dbReference type="NCBI Taxonomy" id="7048"/>
    <lineage>
        <taxon>Eukaryota</taxon>
        <taxon>Metazoa</taxon>
        <taxon>Ecdysozoa</taxon>
        <taxon>Arthropoda</taxon>
        <taxon>Hexapoda</taxon>
        <taxon>Insecta</taxon>
        <taxon>Pterygota</taxon>
        <taxon>Neoptera</taxon>
        <taxon>Endopterygota</taxon>
        <taxon>Coleoptera</taxon>
        <taxon>Polyphaga</taxon>
        <taxon>Cucujiformia</taxon>
        <taxon>Curculionidae</taxon>
        <taxon>Dryophthorinae</taxon>
        <taxon>Sitophilus</taxon>
    </lineage>
</organism>
<keyword evidence="10" id="KW-1185">Reference proteome</keyword>
<dbReference type="GO" id="GO:0072594">
    <property type="term" value="P:establishment of protein localization to organelle"/>
    <property type="evidence" value="ECO:0007669"/>
    <property type="project" value="TreeGrafter"/>
</dbReference>
<dbReference type="InterPro" id="IPR048528">
    <property type="entry name" value="Lamp2-like_luminal"/>
</dbReference>
<evidence type="ECO:0000256" key="6">
    <source>
        <dbReference type="ARBA" id="ARBA00023136"/>
    </source>
</evidence>
<reference evidence="11" key="1">
    <citation type="submission" date="2025-08" db="UniProtKB">
        <authorList>
            <consortium name="RefSeq"/>
        </authorList>
    </citation>
    <scope>IDENTIFICATION</scope>
    <source>
        <tissue evidence="11">Gonads</tissue>
    </source>
</reference>
<dbReference type="Gene3D" id="2.40.160.110">
    <property type="match status" value="1"/>
</dbReference>
<evidence type="ECO:0000256" key="4">
    <source>
        <dbReference type="ARBA" id="ARBA00022753"/>
    </source>
</evidence>
<dbReference type="OrthoDB" id="6248302at2759"/>
<evidence type="ECO:0000256" key="3">
    <source>
        <dbReference type="ARBA" id="ARBA00022729"/>
    </source>
</evidence>
<feature type="transmembrane region" description="Helical" evidence="8">
    <location>
        <begin position="241"/>
        <end position="263"/>
    </location>
</feature>
<keyword evidence="7" id="KW-0325">Glycoprotein</keyword>
<keyword evidence="6 8" id="KW-0472">Membrane</keyword>
<dbReference type="GeneID" id="115879901"/>
<dbReference type="RefSeq" id="XP_030752802.1">
    <property type="nucleotide sequence ID" value="XM_030896942.1"/>
</dbReference>
<dbReference type="InParanoid" id="A0A6J2XN73"/>
<evidence type="ECO:0000313" key="11">
    <source>
        <dbReference type="RefSeq" id="XP_030752802.1"/>
    </source>
</evidence>
<sequence length="277" mass="30965">MARAWTITGIFFNIFILFLVLFTFTESLNVNKGTSRPRRPTVEILTTTTKAPKDDSGAALYRFINRNTDATCILLKTDGVVEVNFLLHGLEEQADSFIPENAMVTGNCAKEDTVKMNIGWTGYSLALTFDKTPGGDHWYLSNVELTVSIIDNDKFNGIKTRDNTLKLYSSKMLIPTPVGKSYLCPRVSIPLETDEADHPPKNVHGSLLLRLLQVQAFMYRSENFSTPFECKSQRSFRSETAPIAVGSTLAIAALATVTGYGVFRYFKVKNVQYNTME</sequence>
<dbReference type="GO" id="GO:0005765">
    <property type="term" value="C:lysosomal membrane"/>
    <property type="evidence" value="ECO:0007669"/>
    <property type="project" value="TreeGrafter"/>
</dbReference>
<evidence type="ECO:0000256" key="5">
    <source>
        <dbReference type="ARBA" id="ARBA00022989"/>
    </source>
</evidence>
<accession>A0A6J2XN73</accession>
<dbReference type="AlphaFoldDB" id="A0A6J2XN73"/>
<keyword evidence="5 8" id="KW-1133">Transmembrane helix</keyword>
<dbReference type="PANTHER" id="PTHR11506:SF40">
    <property type="entry name" value="LYSOSOME-ASSOCIATED MEMBRANE GLYCOPROTEIN 5"/>
    <property type="match status" value="1"/>
</dbReference>
<proteinExistence type="predicted"/>
<name>A0A6J2XN73_SITOR</name>
<dbReference type="FunCoup" id="A0A6J2XN73">
    <property type="interactions" value="157"/>
</dbReference>
<dbReference type="InterPro" id="IPR002000">
    <property type="entry name" value="Lysosome-assoc_membr_glycop"/>
</dbReference>
<dbReference type="GO" id="GO:0005886">
    <property type="term" value="C:plasma membrane"/>
    <property type="evidence" value="ECO:0007669"/>
    <property type="project" value="TreeGrafter"/>
</dbReference>
<evidence type="ECO:0000256" key="7">
    <source>
        <dbReference type="ARBA" id="ARBA00023180"/>
    </source>
</evidence>
<feature type="transmembrane region" description="Helical" evidence="8">
    <location>
        <begin position="6"/>
        <end position="29"/>
    </location>
</feature>
<evidence type="ECO:0000256" key="2">
    <source>
        <dbReference type="ARBA" id="ARBA00022692"/>
    </source>
</evidence>
<keyword evidence="2 8" id="KW-0812">Transmembrane</keyword>
<evidence type="ECO:0000256" key="1">
    <source>
        <dbReference type="ARBA" id="ARBA00004530"/>
    </source>
</evidence>
<dbReference type="PANTHER" id="PTHR11506">
    <property type="entry name" value="LYSOSOME-ASSOCIATED MEMBRANE GLYCOPROTEIN"/>
    <property type="match status" value="1"/>
</dbReference>
<evidence type="ECO:0000256" key="8">
    <source>
        <dbReference type="SAM" id="Phobius"/>
    </source>
</evidence>
<dbReference type="Proteomes" id="UP000504635">
    <property type="component" value="Unplaced"/>
</dbReference>
<comment type="subcellular location">
    <subcellularLocation>
        <location evidence="1">Endosome membrane</location>
        <topology evidence="1">Single-pass type I membrane protein</topology>
    </subcellularLocation>
</comment>
<dbReference type="Pfam" id="PF01299">
    <property type="entry name" value="Lamp2-like_luminal"/>
    <property type="match status" value="1"/>
</dbReference>
<dbReference type="KEGG" id="soy:115879901"/>
<gene>
    <name evidence="11" type="primary">LOC115879901</name>
</gene>
<evidence type="ECO:0000259" key="9">
    <source>
        <dbReference type="Pfam" id="PF01299"/>
    </source>
</evidence>
<protein>
    <submittedName>
        <fullName evidence="11">Uncharacterized protein LOC115879901 isoform X1</fullName>
    </submittedName>
</protein>
<keyword evidence="3" id="KW-0732">Signal</keyword>